<dbReference type="AlphaFoldDB" id="A0A8J6E207"/>
<dbReference type="PANTHER" id="PTHR41930:SF1">
    <property type="entry name" value="DEPHOSPHO-COA KINASE"/>
    <property type="match status" value="1"/>
</dbReference>
<dbReference type="Pfam" id="PF13238">
    <property type="entry name" value="AAA_18"/>
    <property type="match status" value="1"/>
</dbReference>
<organism evidence="1 2">
    <name type="scientific">Carpediemonas membranifera</name>
    <dbReference type="NCBI Taxonomy" id="201153"/>
    <lineage>
        <taxon>Eukaryota</taxon>
        <taxon>Metamonada</taxon>
        <taxon>Carpediemonas-like organisms</taxon>
        <taxon>Carpediemonas</taxon>
    </lineage>
</organism>
<dbReference type="Gene3D" id="3.40.50.300">
    <property type="entry name" value="P-loop containing nucleotide triphosphate hydrolases"/>
    <property type="match status" value="1"/>
</dbReference>
<name>A0A8J6E207_9EUKA</name>
<reference evidence="1" key="1">
    <citation type="submission" date="2021-05" db="EMBL/GenBank/DDBJ databases">
        <title>A free-living protist that lacks canonical eukaryotic 1 DNA replication and segregation systems.</title>
        <authorList>
            <person name="Salas-Leiva D.E."/>
            <person name="Tromer E.C."/>
            <person name="Curtis B.A."/>
            <person name="Jerlstrom-Hultqvist J."/>
            <person name="Kolisko M."/>
            <person name="Yi Z."/>
            <person name="Salas-Leiva J.S."/>
            <person name="Gallot-Lavallee L."/>
            <person name="Kops G.J.P.L."/>
            <person name="Archibald J.M."/>
            <person name="Simpson A.G.B."/>
            <person name="Roger A.J."/>
        </authorList>
    </citation>
    <scope>NUCLEOTIDE SEQUENCE</scope>
    <source>
        <strain evidence="1">BICM</strain>
    </source>
</reference>
<sequence length="189" mass="21291">MSSKRIFGLVGLNGAGKSYICAHLKSEFEYDTCSLSDAIRDELRANNMPITRENLIQMGNQMREQYGPDVLAERVAAKVKQNRLGFAIDSIRNPAEVEALRRHIPGFTLLYISASEATRYDRLCLRSRPGDEELMASIDTFRAYEAREREGSETMQQLDKVIAMADAEVDNEIDSNLSALLERLVLDGR</sequence>
<gene>
    <name evidence="1" type="ORF">J8273_4466</name>
</gene>
<dbReference type="EMBL" id="JAHDYR010000017">
    <property type="protein sequence ID" value="KAG9394103.1"/>
    <property type="molecule type" value="Genomic_DNA"/>
</dbReference>
<accession>A0A8J6E207</accession>
<keyword evidence="2" id="KW-1185">Reference proteome</keyword>
<evidence type="ECO:0000313" key="2">
    <source>
        <dbReference type="Proteomes" id="UP000717585"/>
    </source>
</evidence>
<dbReference type="InterPro" id="IPR027417">
    <property type="entry name" value="P-loop_NTPase"/>
</dbReference>
<dbReference type="Proteomes" id="UP000717585">
    <property type="component" value="Unassembled WGS sequence"/>
</dbReference>
<proteinExistence type="predicted"/>
<comment type="caution">
    <text evidence="1">The sequence shown here is derived from an EMBL/GenBank/DDBJ whole genome shotgun (WGS) entry which is preliminary data.</text>
</comment>
<dbReference type="OrthoDB" id="15234at2759"/>
<dbReference type="SUPFAM" id="SSF52540">
    <property type="entry name" value="P-loop containing nucleoside triphosphate hydrolases"/>
    <property type="match status" value="1"/>
</dbReference>
<evidence type="ECO:0000313" key="1">
    <source>
        <dbReference type="EMBL" id="KAG9394103.1"/>
    </source>
</evidence>
<dbReference type="PANTHER" id="PTHR41930">
    <property type="entry name" value="UPF0200 PROTEIN MJ1399"/>
    <property type="match status" value="1"/>
</dbReference>
<protein>
    <submittedName>
        <fullName evidence="1">AAA domain</fullName>
    </submittedName>
</protein>